<dbReference type="AlphaFoldDB" id="A0A0C3AS14"/>
<dbReference type="InParanoid" id="A0A0C3AS14"/>
<evidence type="ECO:0000313" key="2">
    <source>
        <dbReference type="Proteomes" id="UP000054166"/>
    </source>
</evidence>
<reference evidence="1 2" key="1">
    <citation type="submission" date="2014-04" db="EMBL/GenBank/DDBJ databases">
        <authorList>
            <consortium name="DOE Joint Genome Institute"/>
            <person name="Kuo A."/>
            <person name="Tarkka M."/>
            <person name="Buscot F."/>
            <person name="Kohler A."/>
            <person name="Nagy L.G."/>
            <person name="Floudas D."/>
            <person name="Copeland A."/>
            <person name="Barry K.W."/>
            <person name="Cichocki N."/>
            <person name="Veneault-Fourrey C."/>
            <person name="LaButti K."/>
            <person name="Lindquist E.A."/>
            <person name="Lipzen A."/>
            <person name="Lundell T."/>
            <person name="Morin E."/>
            <person name="Murat C."/>
            <person name="Sun H."/>
            <person name="Tunlid A."/>
            <person name="Henrissat B."/>
            <person name="Grigoriev I.V."/>
            <person name="Hibbett D.S."/>
            <person name="Martin F."/>
            <person name="Nordberg H.P."/>
            <person name="Cantor M.N."/>
            <person name="Hua S.X."/>
        </authorList>
    </citation>
    <scope>NUCLEOTIDE SEQUENCE [LARGE SCALE GENOMIC DNA]</scope>
    <source>
        <strain evidence="1 2">F 1598</strain>
    </source>
</reference>
<sequence length="74" mass="8507">MIAQEDWTRVKRILRYLKRTIDFALACGGKGGIGNQSSLFRGVRRTQPSEQRRVTTVNRVKWPTQKVSKTCIVD</sequence>
<reference evidence="2" key="2">
    <citation type="submission" date="2015-01" db="EMBL/GenBank/DDBJ databases">
        <title>Evolutionary Origins and Diversification of the Mycorrhizal Mutualists.</title>
        <authorList>
            <consortium name="DOE Joint Genome Institute"/>
            <consortium name="Mycorrhizal Genomics Consortium"/>
            <person name="Kohler A."/>
            <person name="Kuo A."/>
            <person name="Nagy L.G."/>
            <person name="Floudas D."/>
            <person name="Copeland A."/>
            <person name="Barry K.W."/>
            <person name="Cichocki N."/>
            <person name="Veneault-Fourrey C."/>
            <person name="LaButti K."/>
            <person name="Lindquist E.A."/>
            <person name="Lipzen A."/>
            <person name="Lundell T."/>
            <person name="Morin E."/>
            <person name="Murat C."/>
            <person name="Riley R."/>
            <person name="Ohm R."/>
            <person name="Sun H."/>
            <person name="Tunlid A."/>
            <person name="Henrissat B."/>
            <person name="Grigoriev I.V."/>
            <person name="Hibbett D.S."/>
            <person name="Martin F."/>
        </authorList>
    </citation>
    <scope>NUCLEOTIDE SEQUENCE [LARGE SCALE GENOMIC DNA]</scope>
    <source>
        <strain evidence="2">F 1598</strain>
    </source>
</reference>
<dbReference type="Proteomes" id="UP000054166">
    <property type="component" value="Unassembled WGS sequence"/>
</dbReference>
<dbReference type="EMBL" id="KN833032">
    <property type="protein sequence ID" value="KIM76708.1"/>
    <property type="molecule type" value="Genomic_DNA"/>
</dbReference>
<keyword evidence="2" id="KW-1185">Reference proteome</keyword>
<dbReference type="OrthoDB" id="430476at2759"/>
<organism evidence="1 2">
    <name type="scientific">Piloderma croceum (strain F 1598)</name>
    <dbReference type="NCBI Taxonomy" id="765440"/>
    <lineage>
        <taxon>Eukaryota</taxon>
        <taxon>Fungi</taxon>
        <taxon>Dikarya</taxon>
        <taxon>Basidiomycota</taxon>
        <taxon>Agaricomycotina</taxon>
        <taxon>Agaricomycetes</taxon>
        <taxon>Agaricomycetidae</taxon>
        <taxon>Atheliales</taxon>
        <taxon>Atheliaceae</taxon>
        <taxon>Piloderma</taxon>
    </lineage>
</organism>
<accession>A0A0C3AS14</accession>
<evidence type="ECO:0000313" key="1">
    <source>
        <dbReference type="EMBL" id="KIM76708.1"/>
    </source>
</evidence>
<protein>
    <submittedName>
        <fullName evidence="1">Uncharacterized protein</fullName>
    </submittedName>
</protein>
<name>A0A0C3AS14_PILCF</name>
<gene>
    <name evidence="1" type="ORF">PILCRDRAFT_826104</name>
</gene>
<dbReference type="HOGENOM" id="CLU_2688691_0_0_1"/>
<proteinExistence type="predicted"/>